<feature type="region of interest" description="Disordered" evidence="1">
    <location>
        <begin position="1"/>
        <end position="25"/>
    </location>
</feature>
<feature type="domain" description="BHLH" evidence="2">
    <location>
        <begin position="150"/>
        <end position="219"/>
    </location>
</feature>
<protein>
    <recommendedName>
        <fullName evidence="2">BHLH domain-containing protein</fullName>
    </recommendedName>
</protein>
<dbReference type="EMBL" id="JBFXLQ010000012">
    <property type="protein sequence ID" value="KAL2868790.1"/>
    <property type="molecule type" value="Genomic_DNA"/>
</dbReference>
<dbReference type="InterPro" id="IPR036638">
    <property type="entry name" value="HLH_DNA-bd_sf"/>
</dbReference>
<gene>
    <name evidence="3" type="ORF">BJX67DRAFT_37322</name>
</gene>
<dbReference type="SMART" id="SM00353">
    <property type="entry name" value="HLH"/>
    <property type="match status" value="1"/>
</dbReference>
<dbReference type="InterPro" id="IPR011598">
    <property type="entry name" value="bHLH_dom"/>
</dbReference>
<comment type="caution">
    <text evidence="3">The sequence shown here is derived from an EMBL/GenBank/DDBJ whole genome shotgun (WGS) entry which is preliminary data.</text>
</comment>
<keyword evidence="4" id="KW-1185">Reference proteome</keyword>
<feature type="region of interest" description="Disordered" evidence="1">
    <location>
        <begin position="50"/>
        <end position="106"/>
    </location>
</feature>
<dbReference type="Proteomes" id="UP001610432">
    <property type="component" value="Unassembled WGS sequence"/>
</dbReference>
<proteinExistence type="predicted"/>
<reference evidence="3 4" key="1">
    <citation type="submission" date="2024-07" db="EMBL/GenBank/DDBJ databases">
        <title>Section-level genome sequencing and comparative genomics of Aspergillus sections Usti and Cavernicolus.</title>
        <authorList>
            <consortium name="Lawrence Berkeley National Laboratory"/>
            <person name="Nybo J.L."/>
            <person name="Vesth T.C."/>
            <person name="Theobald S."/>
            <person name="Frisvad J.C."/>
            <person name="Larsen T.O."/>
            <person name="Kjaerboelling I."/>
            <person name="Rothschild-Mancinelli K."/>
            <person name="Lyhne E.K."/>
            <person name="Kogle M.E."/>
            <person name="Barry K."/>
            <person name="Clum A."/>
            <person name="Na H."/>
            <person name="Ledsgaard L."/>
            <person name="Lin J."/>
            <person name="Lipzen A."/>
            <person name="Kuo A."/>
            <person name="Riley R."/>
            <person name="Mondo S."/>
            <person name="Labutti K."/>
            <person name="Haridas S."/>
            <person name="Pangalinan J."/>
            <person name="Salamov A.A."/>
            <person name="Simmons B.A."/>
            <person name="Magnuson J.K."/>
            <person name="Chen J."/>
            <person name="Drula E."/>
            <person name="Henrissat B."/>
            <person name="Wiebenga A."/>
            <person name="Lubbers R.J."/>
            <person name="Gomes A.C."/>
            <person name="Macurrencykelacurrency M.R."/>
            <person name="Stajich J."/>
            <person name="Grigoriev I.V."/>
            <person name="Mortensen U.H."/>
            <person name="De Vries R.P."/>
            <person name="Baker S.E."/>
            <person name="Andersen M.R."/>
        </authorList>
    </citation>
    <scope>NUCLEOTIDE SEQUENCE [LARGE SCALE GENOMIC DNA]</scope>
    <source>
        <strain evidence="3 4">CBS 449.75</strain>
    </source>
</reference>
<organism evidence="3 4">
    <name type="scientific">Aspergillus lucknowensis</name>
    <dbReference type="NCBI Taxonomy" id="176173"/>
    <lineage>
        <taxon>Eukaryota</taxon>
        <taxon>Fungi</taxon>
        <taxon>Dikarya</taxon>
        <taxon>Ascomycota</taxon>
        <taxon>Pezizomycotina</taxon>
        <taxon>Eurotiomycetes</taxon>
        <taxon>Eurotiomycetidae</taxon>
        <taxon>Eurotiales</taxon>
        <taxon>Aspergillaceae</taxon>
        <taxon>Aspergillus</taxon>
        <taxon>Aspergillus subgen. Nidulantes</taxon>
    </lineage>
</organism>
<dbReference type="GeneID" id="98146438"/>
<dbReference type="SUPFAM" id="SSF47459">
    <property type="entry name" value="HLH, helix-loop-helix DNA-binding domain"/>
    <property type="match status" value="1"/>
</dbReference>
<dbReference type="PROSITE" id="PS50888">
    <property type="entry name" value="BHLH"/>
    <property type="match status" value="1"/>
</dbReference>
<name>A0ABR4LW69_9EURO</name>
<dbReference type="RefSeq" id="XP_070887769.1">
    <property type="nucleotide sequence ID" value="XM_071031366.1"/>
</dbReference>
<dbReference type="Gene3D" id="4.10.280.10">
    <property type="entry name" value="Helix-loop-helix DNA-binding domain"/>
    <property type="match status" value="1"/>
</dbReference>
<evidence type="ECO:0000313" key="4">
    <source>
        <dbReference type="Proteomes" id="UP001610432"/>
    </source>
</evidence>
<evidence type="ECO:0000313" key="3">
    <source>
        <dbReference type="EMBL" id="KAL2868790.1"/>
    </source>
</evidence>
<feature type="region of interest" description="Disordered" evidence="1">
    <location>
        <begin position="177"/>
        <end position="207"/>
    </location>
</feature>
<feature type="compositionally biased region" description="Low complexity" evidence="1">
    <location>
        <begin position="185"/>
        <end position="204"/>
    </location>
</feature>
<dbReference type="Pfam" id="PF00010">
    <property type="entry name" value="HLH"/>
    <property type="match status" value="1"/>
</dbReference>
<evidence type="ECO:0000256" key="1">
    <source>
        <dbReference type="SAM" id="MobiDB-lite"/>
    </source>
</evidence>
<sequence length="235" mass="25352">MAGDPLCASPGALSLNNGAPLSMPDYDAYLQNTLSSGLFTSSDEDPSFNFSLAGLPYIESPPSTDDTDPPKMPSPDMKVPVQPPPPPPPHALPTQPPSHRSYVVPLGPSDKAAAAAAVAALNLDGYPRIRRNSAPELDAHDMERQLKHASRRASHNIVEKRYRVNLNSKFRKLEEVVIKGTDPGSRTTPLSSSSPSSRRQQQSPKASIIDSALSYIESLESENSALRGKLGQYER</sequence>
<accession>A0ABR4LW69</accession>
<evidence type="ECO:0000259" key="2">
    <source>
        <dbReference type="PROSITE" id="PS50888"/>
    </source>
</evidence>
<feature type="compositionally biased region" description="Pro residues" evidence="1">
    <location>
        <begin position="81"/>
        <end position="96"/>
    </location>
</feature>